<organism evidence="3 4">
    <name type="scientific">Roseibium aquae</name>
    <dbReference type="NCBI Taxonomy" id="1323746"/>
    <lineage>
        <taxon>Bacteria</taxon>
        <taxon>Pseudomonadati</taxon>
        <taxon>Pseudomonadota</taxon>
        <taxon>Alphaproteobacteria</taxon>
        <taxon>Hyphomicrobiales</taxon>
        <taxon>Stappiaceae</taxon>
        <taxon>Roseibium</taxon>
    </lineage>
</organism>
<protein>
    <recommendedName>
        <fullName evidence="2">DUF2157 domain-containing protein</fullName>
    </recommendedName>
</protein>
<accession>A0A916TL78</accession>
<feature type="transmembrane region" description="Helical" evidence="1">
    <location>
        <begin position="77"/>
        <end position="96"/>
    </location>
</feature>
<evidence type="ECO:0000313" key="3">
    <source>
        <dbReference type="EMBL" id="GGB49636.1"/>
    </source>
</evidence>
<feature type="transmembrane region" description="Helical" evidence="1">
    <location>
        <begin position="308"/>
        <end position="335"/>
    </location>
</feature>
<dbReference type="AlphaFoldDB" id="A0A916TL78"/>
<keyword evidence="1" id="KW-0812">Transmembrane</keyword>
<evidence type="ECO:0000256" key="1">
    <source>
        <dbReference type="SAM" id="Phobius"/>
    </source>
</evidence>
<dbReference type="Pfam" id="PF09925">
    <property type="entry name" value="DUF2157"/>
    <property type="match status" value="1"/>
</dbReference>
<feature type="domain" description="DUF2157" evidence="2">
    <location>
        <begin position="16"/>
        <end position="153"/>
    </location>
</feature>
<gene>
    <name evidence="3" type="ORF">GCM10011316_22200</name>
</gene>
<feature type="transmembrane region" description="Helical" evidence="1">
    <location>
        <begin position="177"/>
        <end position="195"/>
    </location>
</feature>
<proteinExistence type="predicted"/>
<feature type="transmembrane region" description="Helical" evidence="1">
    <location>
        <begin position="386"/>
        <end position="404"/>
    </location>
</feature>
<feature type="transmembrane region" description="Helical" evidence="1">
    <location>
        <begin position="108"/>
        <end position="129"/>
    </location>
</feature>
<reference evidence="3" key="1">
    <citation type="journal article" date="2014" name="Int. J. Syst. Evol. Microbiol.">
        <title>Complete genome sequence of Corynebacterium casei LMG S-19264T (=DSM 44701T), isolated from a smear-ripened cheese.</title>
        <authorList>
            <consortium name="US DOE Joint Genome Institute (JGI-PGF)"/>
            <person name="Walter F."/>
            <person name="Albersmeier A."/>
            <person name="Kalinowski J."/>
            <person name="Ruckert C."/>
        </authorList>
    </citation>
    <scope>NUCLEOTIDE SEQUENCE</scope>
    <source>
        <strain evidence="3">CGMCC 1.12426</strain>
    </source>
</reference>
<evidence type="ECO:0000259" key="2">
    <source>
        <dbReference type="Pfam" id="PF09925"/>
    </source>
</evidence>
<name>A0A916TL78_9HYPH</name>
<dbReference type="RefSeq" id="WP_150496295.1">
    <property type="nucleotide sequence ID" value="NZ_BMFA01000006.1"/>
</dbReference>
<feature type="transmembrane region" description="Helical" evidence="1">
    <location>
        <begin position="44"/>
        <end position="65"/>
    </location>
</feature>
<feature type="transmembrane region" description="Helical" evidence="1">
    <location>
        <begin position="231"/>
        <end position="252"/>
    </location>
</feature>
<dbReference type="OrthoDB" id="7353197at2"/>
<sequence length="450" mass="46666">MFDSSYHKRLRRDLELWQAEGWVTPQGAARILSDLESGDGRSRLPMVLGGIGVVCVALAVAAFIAANWEGIGKAEKLVGIAVLVLGSHMLAARWAARGRRGIADLATAFATLTFVAGMALVGQIFHLPADWAGGSLLVCLGALAAAWLAGSRASLLVAAVAAILWQTGRAEIGETTLTGDLIGLGLLVAVALHPAVHPMRLSRWAGIALFLVTYGRWLADTGERLGVSDGTGFAMVLLGTVGVAATLIQAGAVADLYVKWCSDYPDRSQGRWLLALSAQDFGVAILAGLAVVGLFVHEGPGLAGVWTALTIAPVFVPVVGAVLLNLAGFLLSFATPKARGLFAAVLVAGIAIWLPLLVPNLVLAAAGSLTALIAVSLMGTLYKNGFWTFCGYAGLAVALLWLLHETVGSLLGQAVFFLLAGLLLLGLAVIAGRWLTRSRATAQEPGEGTA</sequence>
<feature type="transmembrane region" description="Helical" evidence="1">
    <location>
        <begin position="272"/>
        <end position="296"/>
    </location>
</feature>
<keyword evidence="1" id="KW-1133">Transmembrane helix</keyword>
<dbReference type="InterPro" id="IPR018677">
    <property type="entry name" value="DUF2157"/>
</dbReference>
<dbReference type="Proteomes" id="UP000605148">
    <property type="component" value="Unassembled WGS sequence"/>
</dbReference>
<reference evidence="3" key="2">
    <citation type="submission" date="2020-09" db="EMBL/GenBank/DDBJ databases">
        <authorList>
            <person name="Sun Q."/>
            <person name="Zhou Y."/>
        </authorList>
    </citation>
    <scope>NUCLEOTIDE SEQUENCE</scope>
    <source>
        <strain evidence="3">CGMCC 1.12426</strain>
    </source>
</reference>
<comment type="caution">
    <text evidence="3">The sequence shown here is derived from an EMBL/GenBank/DDBJ whole genome shotgun (WGS) entry which is preliminary data.</text>
</comment>
<feature type="transmembrane region" description="Helical" evidence="1">
    <location>
        <begin position="410"/>
        <end position="431"/>
    </location>
</feature>
<keyword evidence="1" id="KW-0472">Membrane</keyword>
<feature type="transmembrane region" description="Helical" evidence="1">
    <location>
        <begin position="135"/>
        <end position="165"/>
    </location>
</feature>
<dbReference type="EMBL" id="BMFA01000006">
    <property type="protein sequence ID" value="GGB49636.1"/>
    <property type="molecule type" value="Genomic_DNA"/>
</dbReference>
<feature type="transmembrane region" description="Helical" evidence="1">
    <location>
        <begin position="341"/>
        <end position="374"/>
    </location>
</feature>
<evidence type="ECO:0000313" key="4">
    <source>
        <dbReference type="Proteomes" id="UP000605148"/>
    </source>
</evidence>
<keyword evidence="4" id="KW-1185">Reference proteome</keyword>